<dbReference type="EMBL" id="BAAAOG010000002">
    <property type="protein sequence ID" value="GAA1953905.1"/>
    <property type="molecule type" value="Genomic_DNA"/>
</dbReference>
<name>A0ABP5BWY5_9MICO</name>
<dbReference type="NCBIfam" id="TIGR00696">
    <property type="entry name" value="wecG_tagA_cpsF"/>
    <property type="match status" value="1"/>
</dbReference>
<dbReference type="CDD" id="cd06533">
    <property type="entry name" value="Glyco_transf_WecG_TagA"/>
    <property type="match status" value="1"/>
</dbReference>
<evidence type="ECO:0000256" key="2">
    <source>
        <dbReference type="ARBA" id="ARBA00022679"/>
    </source>
</evidence>
<feature type="region of interest" description="Disordered" evidence="3">
    <location>
        <begin position="1"/>
        <end position="29"/>
    </location>
</feature>
<sequence length="294" mass="31800">MTISPEAVRLPERRHPVSSAPPVPSAPPTPVDVSLTANLPSIKVDGIVVHLVDAGHAKALIADSAGRRPNRPLAVASINLDHLHHFGSSRGPTSRATKNQQVARVEWLNLIDGAPIAKHAERVKGTFYPKLSGSDLVLSILEEASLRGQSVGFLGGSPEVTDSLVSRIAKEWPSIRFAGHWTPARTELSSTVDAQRVAREIAAQDVDILVVCLGKPRQEDWIEEFGAMTGAGVLLAFGAVVDFLAGRVSRAPQWVSRAGMEWAWRLALEPRRLARRYLIQGPPAYLALRRSTNG</sequence>
<keyword evidence="5" id="KW-1185">Reference proteome</keyword>
<dbReference type="InterPro" id="IPR004629">
    <property type="entry name" value="WecG_TagA_CpsF"/>
</dbReference>
<dbReference type="PANTHER" id="PTHR34136">
    <property type="match status" value="1"/>
</dbReference>
<organism evidence="4 5">
    <name type="scientific">Microbacterium deminutum</name>
    <dbReference type="NCBI Taxonomy" id="344164"/>
    <lineage>
        <taxon>Bacteria</taxon>
        <taxon>Bacillati</taxon>
        <taxon>Actinomycetota</taxon>
        <taxon>Actinomycetes</taxon>
        <taxon>Micrococcales</taxon>
        <taxon>Microbacteriaceae</taxon>
        <taxon>Microbacterium</taxon>
    </lineage>
</organism>
<evidence type="ECO:0008006" key="6">
    <source>
        <dbReference type="Google" id="ProtNLM"/>
    </source>
</evidence>
<dbReference type="Proteomes" id="UP001499933">
    <property type="component" value="Unassembled WGS sequence"/>
</dbReference>
<comment type="caution">
    <text evidence="4">The sequence shown here is derived from an EMBL/GenBank/DDBJ whole genome shotgun (WGS) entry which is preliminary data.</text>
</comment>
<reference evidence="5" key="1">
    <citation type="journal article" date="2019" name="Int. J. Syst. Evol. Microbiol.">
        <title>The Global Catalogue of Microorganisms (GCM) 10K type strain sequencing project: providing services to taxonomists for standard genome sequencing and annotation.</title>
        <authorList>
            <consortium name="The Broad Institute Genomics Platform"/>
            <consortium name="The Broad Institute Genome Sequencing Center for Infectious Disease"/>
            <person name="Wu L."/>
            <person name="Ma J."/>
        </authorList>
    </citation>
    <scope>NUCLEOTIDE SEQUENCE [LARGE SCALE GENOMIC DNA]</scope>
    <source>
        <strain evidence="5">JCM 14901</strain>
    </source>
</reference>
<dbReference type="Pfam" id="PF03808">
    <property type="entry name" value="Glyco_tran_WecG"/>
    <property type="match status" value="1"/>
</dbReference>
<keyword evidence="2" id="KW-0808">Transferase</keyword>
<accession>A0ABP5BWY5</accession>
<dbReference type="RefSeq" id="WP_344092907.1">
    <property type="nucleotide sequence ID" value="NZ_BAAAOG010000002.1"/>
</dbReference>
<evidence type="ECO:0000256" key="1">
    <source>
        <dbReference type="ARBA" id="ARBA00022676"/>
    </source>
</evidence>
<evidence type="ECO:0000313" key="5">
    <source>
        <dbReference type="Proteomes" id="UP001499933"/>
    </source>
</evidence>
<proteinExistence type="predicted"/>
<evidence type="ECO:0000313" key="4">
    <source>
        <dbReference type="EMBL" id="GAA1953905.1"/>
    </source>
</evidence>
<feature type="compositionally biased region" description="Pro residues" evidence="3">
    <location>
        <begin position="19"/>
        <end position="29"/>
    </location>
</feature>
<dbReference type="PANTHER" id="PTHR34136:SF1">
    <property type="entry name" value="UDP-N-ACETYL-D-MANNOSAMINURONIC ACID TRANSFERASE"/>
    <property type="match status" value="1"/>
</dbReference>
<evidence type="ECO:0000256" key="3">
    <source>
        <dbReference type="SAM" id="MobiDB-lite"/>
    </source>
</evidence>
<gene>
    <name evidence="4" type="ORF">GCM10009776_14720</name>
</gene>
<keyword evidence="1" id="KW-0328">Glycosyltransferase</keyword>
<protein>
    <recommendedName>
        <fullName evidence="6">Glycosyltransferase</fullName>
    </recommendedName>
</protein>